<evidence type="ECO:0000313" key="2">
    <source>
        <dbReference type="EMBL" id="SYV93555.1"/>
    </source>
</evidence>
<dbReference type="EMBL" id="LS991953">
    <property type="protein sequence ID" value="SYV93555.1"/>
    <property type="molecule type" value="Genomic_DNA"/>
</dbReference>
<protein>
    <submittedName>
        <fullName evidence="2">Uncharacterized protein</fullName>
    </submittedName>
</protein>
<evidence type="ECO:0000313" key="3">
    <source>
        <dbReference type="Proteomes" id="UP000259328"/>
    </source>
</evidence>
<organism evidence="2 3">
    <name type="scientific">Mycoplasmopsis synoviae</name>
    <name type="common">Mycoplasma synoviae</name>
    <dbReference type="NCBI Taxonomy" id="2109"/>
    <lineage>
        <taxon>Bacteria</taxon>
        <taxon>Bacillati</taxon>
        <taxon>Mycoplasmatota</taxon>
        <taxon>Mycoplasmoidales</taxon>
        <taxon>Metamycoplasmataceae</taxon>
        <taxon>Mycoplasmopsis</taxon>
    </lineage>
</organism>
<gene>
    <name evidence="2" type="ORF">NCTC10124_01309</name>
</gene>
<accession>A0A3B0PFJ7</accession>
<dbReference type="Proteomes" id="UP000259328">
    <property type="component" value="Chromosome"/>
</dbReference>
<feature type="transmembrane region" description="Helical" evidence="1">
    <location>
        <begin position="20"/>
        <end position="40"/>
    </location>
</feature>
<name>A0A3B0PFJ7_MYCSY</name>
<evidence type="ECO:0000256" key="1">
    <source>
        <dbReference type="SAM" id="Phobius"/>
    </source>
</evidence>
<sequence>MLLKHIYYKETATLAQIVNPVFLLILLVGFALFVFVYFNVNLNNLKITKDEKSQIFKFSKNLYYW</sequence>
<dbReference type="AlphaFoldDB" id="A0A3B0PFJ7"/>
<keyword evidence="1" id="KW-0472">Membrane</keyword>
<keyword evidence="1" id="KW-0812">Transmembrane</keyword>
<reference evidence="3" key="1">
    <citation type="submission" date="2018-06" db="EMBL/GenBank/DDBJ databases">
        <authorList>
            <consortium name="Pathogen Informatics"/>
        </authorList>
    </citation>
    <scope>NUCLEOTIDE SEQUENCE [LARGE SCALE GENOMIC DNA]</scope>
    <source>
        <strain evidence="3">NCTC10124</strain>
    </source>
</reference>
<proteinExistence type="predicted"/>
<keyword evidence="1" id="KW-1133">Transmembrane helix</keyword>
<feature type="non-terminal residue" evidence="2">
    <location>
        <position position="65"/>
    </location>
</feature>